<gene>
    <name evidence="1" type="ORF">O6H91_18G000100</name>
</gene>
<name>A0ACC2AXE9_DIPCM</name>
<sequence>MAAAAGSIITVNVLSSRSTKYSKISSHSFLSGNGSQPFSSCSALSYFSSQCTLRIQNILNDKRSVARTTAIEKGLCFNKDGFTTIKLQCFNKMWSKFESLSMLHGCERETLRPPMEIKGCAMNKDEGPQINQEMDYSSESNIFKNHSNGVVQRGPTKKDSTSESHPIYASQAIGSKQRLGEATLYTTVFFFVLLGALLFVDKYVFWHILQRPPASFHLTRPFVWAAAISGLIGLLFVPFLKWMKTSQVFRKEGPSSHFAKAGTPTLGGLFLVPVGVSVANVLSGFVSQEVWGVSMATLACAAIGLLDDGLSFWRQHNYGLPGRLKLAMQVLVGLWFYFWLDTAHLASPIRMKNVVLLPPPFGPVYIGDCYILLTAFCFAAMSNGVNLTDGLDGLAGGTAAAAFVGMAVAVLPISPALGMFGASMSGACIGFLVHNKHKASIFMGDTGSLALGGALAAMASCTGLFFPLLVASTLFAVETISVILQVLNFKLTKRLFGVGHRLFRMAPFHHHLELLGLKELHIVLGAYILSVFLAVLAAYIGLISV</sequence>
<accession>A0ACC2AXE9</accession>
<proteinExistence type="predicted"/>
<keyword evidence="2" id="KW-1185">Reference proteome</keyword>
<protein>
    <submittedName>
        <fullName evidence="1">Uncharacterized protein</fullName>
    </submittedName>
</protein>
<dbReference type="EMBL" id="CM055109">
    <property type="protein sequence ID" value="KAJ7522186.1"/>
    <property type="molecule type" value="Genomic_DNA"/>
</dbReference>
<organism evidence="1 2">
    <name type="scientific">Diphasiastrum complanatum</name>
    <name type="common">Issler's clubmoss</name>
    <name type="synonym">Lycopodium complanatum</name>
    <dbReference type="NCBI Taxonomy" id="34168"/>
    <lineage>
        <taxon>Eukaryota</taxon>
        <taxon>Viridiplantae</taxon>
        <taxon>Streptophyta</taxon>
        <taxon>Embryophyta</taxon>
        <taxon>Tracheophyta</taxon>
        <taxon>Lycopodiopsida</taxon>
        <taxon>Lycopodiales</taxon>
        <taxon>Lycopodiaceae</taxon>
        <taxon>Lycopodioideae</taxon>
        <taxon>Diphasiastrum</taxon>
    </lineage>
</organism>
<evidence type="ECO:0000313" key="1">
    <source>
        <dbReference type="EMBL" id="KAJ7522186.1"/>
    </source>
</evidence>
<reference evidence="2" key="1">
    <citation type="journal article" date="2024" name="Proc. Natl. Acad. Sci. U.S.A.">
        <title>Extraordinary preservation of gene collinearity over three hundred million years revealed in homosporous lycophytes.</title>
        <authorList>
            <person name="Li C."/>
            <person name="Wickell D."/>
            <person name="Kuo L.Y."/>
            <person name="Chen X."/>
            <person name="Nie B."/>
            <person name="Liao X."/>
            <person name="Peng D."/>
            <person name="Ji J."/>
            <person name="Jenkins J."/>
            <person name="Williams M."/>
            <person name="Shu S."/>
            <person name="Plott C."/>
            <person name="Barry K."/>
            <person name="Rajasekar S."/>
            <person name="Grimwood J."/>
            <person name="Han X."/>
            <person name="Sun S."/>
            <person name="Hou Z."/>
            <person name="He W."/>
            <person name="Dai G."/>
            <person name="Sun C."/>
            <person name="Schmutz J."/>
            <person name="Leebens-Mack J.H."/>
            <person name="Li F.W."/>
            <person name="Wang L."/>
        </authorList>
    </citation>
    <scope>NUCLEOTIDE SEQUENCE [LARGE SCALE GENOMIC DNA]</scope>
    <source>
        <strain evidence="2">cv. PW_Plant_1</strain>
    </source>
</reference>
<comment type="caution">
    <text evidence="1">The sequence shown here is derived from an EMBL/GenBank/DDBJ whole genome shotgun (WGS) entry which is preliminary data.</text>
</comment>
<evidence type="ECO:0000313" key="2">
    <source>
        <dbReference type="Proteomes" id="UP001162992"/>
    </source>
</evidence>
<dbReference type="Proteomes" id="UP001162992">
    <property type="component" value="Chromosome 18"/>
</dbReference>